<gene>
    <name evidence="2" type="ORF">GCM10017668_01030</name>
</gene>
<accession>A0A7G1N9B6</accession>
<dbReference type="EMBL" id="AP023439">
    <property type="protein sequence ID" value="BCL18260.1"/>
    <property type="molecule type" value="Genomic_DNA"/>
</dbReference>
<dbReference type="Proteomes" id="UP000516373">
    <property type="component" value="Chromosome"/>
</dbReference>
<evidence type="ECO:0008006" key="4">
    <source>
        <dbReference type="Google" id="ProtNLM"/>
    </source>
</evidence>
<evidence type="ECO:0000313" key="3">
    <source>
        <dbReference type="Proteomes" id="UP000516373"/>
    </source>
</evidence>
<evidence type="ECO:0000256" key="1">
    <source>
        <dbReference type="SAM" id="Phobius"/>
    </source>
</evidence>
<dbReference type="AlphaFoldDB" id="A0A7G1N9B6"/>
<feature type="transmembrane region" description="Helical" evidence="1">
    <location>
        <begin position="89"/>
        <end position="109"/>
    </location>
</feature>
<keyword evidence="1" id="KW-0812">Transmembrane</keyword>
<reference evidence="2 3" key="1">
    <citation type="journal article" date="2014" name="Int. J. Syst. Evol. Microbiol.">
        <title>Complete genome sequence of Corynebacterium casei LMG S-19264T (=DSM 44701T), isolated from a smear-ripened cheese.</title>
        <authorList>
            <consortium name="US DOE Joint Genome Institute (JGI-PGF)"/>
            <person name="Walter F."/>
            <person name="Albersmeier A."/>
            <person name="Kalinowski J."/>
            <person name="Ruckert C."/>
        </authorList>
    </citation>
    <scope>NUCLEOTIDE SEQUENCE [LARGE SCALE GENOMIC DNA]</scope>
    <source>
        <strain evidence="2 3">JCM 4255</strain>
    </source>
</reference>
<name>A0A7G1N9B6_9ACTN</name>
<dbReference type="KEGG" id="stui:GCM10017668_01030"/>
<sequence>MRSRRNPLTPLAAVTAGLLAGAVGTVCLDAVHYLKYRRAGGTDNPLAWEFAPVESWDKAPDPGQVAKRVIEGFTQRRLPDDKAWLTSTIAHWAYGSAAGVAYGIVAGSLPRPSPVYGVPFGAAVFAGDYVTLPIAGLYKPIWQYDKKALAWDFGAHVAYGTGTAITFWLLARLRTGADRQRR</sequence>
<feature type="transmembrane region" description="Helical" evidence="1">
    <location>
        <begin position="116"/>
        <end position="138"/>
    </location>
</feature>
<proteinExistence type="predicted"/>
<keyword evidence="1" id="KW-0472">Membrane</keyword>
<keyword evidence="1" id="KW-1133">Transmembrane helix</keyword>
<feature type="transmembrane region" description="Helical" evidence="1">
    <location>
        <begin position="150"/>
        <end position="171"/>
    </location>
</feature>
<evidence type="ECO:0000313" key="2">
    <source>
        <dbReference type="EMBL" id="BCL18260.1"/>
    </source>
</evidence>
<organism evidence="2 3">
    <name type="scientific">Streptomyces tuirus</name>
    <dbReference type="NCBI Taxonomy" id="68278"/>
    <lineage>
        <taxon>Bacteria</taxon>
        <taxon>Bacillati</taxon>
        <taxon>Actinomycetota</taxon>
        <taxon>Actinomycetes</taxon>
        <taxon>Kitasatosporales</taxon>
        <taxon>Streptomycetaceae</taxon>
        <taxon>Streptomyces</taxon>
    </lineage>
</organism>
<protein>
    <recommendedName>
        <fullName evidence="4">DUF1440 domain-containing protein</fullName>
    </recommendedName>
</protein>
<dbReference type="RefSeq" id="WP_190895869.1">
    <property type="nucleotide sequence ID" value="NZ_AP023439.1"/>
</dbReference>